<organism evidence="2 3">
    <name type="scientific">Candidatus Coprovicinus avistercoris</name>
    <dbReference type="NCBI Taxonomy" id="2840754"/>
    <lineage>
        <taxon>Bacteria</taxon>
        <taxon>Bacillati</taxon>
        <taxon>Actinomycetota</taxon>
        <taxon>Coriobacteriia</taxon>
        <taxon>Coriobacteriales</taxon>
        <taxon>Coriobacteriaceae</taxon>
        <taxon>Coriobacteriaceae incertae sedis</taxon>
        <taxon>Candidatus Coprovicinus</taxon>
    </lineage>
</organism>
<accession>A0A9D1L5G7</accession>
<dbReference type="Pfam" id="PF01841">
    <property type="entry name" value="Transglut_core"/>
    <property type="match status" value="1"/>
</dbReference>
<feature type="domain" description="Transglutaminase-like" evidence="1">
    <location>
        <begin position="161"/>
        <end position="220"/>
    </location>
</feature>
<dbReference type="PANTHER" id="PTHR33490:SF1">
    <property type="entry name" value="SLL1233 PROTEIN"/>
    <property type="match status" value="1"/>
</dbReference>
<dbReference type="Proteomes" id="UP000824078">
    <property type="component" value="Unassembled WGS sequence"/>
</dbReference>
<proteinExistence type="predicted"/>
<sequence>MRKLSFNYEMKLTFSGPVTEHRFQLRCIPATRARQQVIDVLLKVEPTCHLDMMVDSFGSVVATGYLPEPHNSFSYSVTGIAFVDVANAKSDSSKPLYRYDTELTSPGPSLHALINTCKERVDALGPNARVLARAQEVMHCVFAAFTYKPGTTSIDTTAEEALTQGCGVCQDYAHVMLTVCRHVGLTARYIAGMLDGEGATHAWVEVYDERGVWVGLDPTHDRLAGDTYIVIAHGRDYRDTKIDIGIFTGAGVNQTQWVNASVHELGE</sequence>
<evidence type="ECO:0000259" key="1">
    <source>
        <dbReference type="SMART" id="SM00460"/>
    </source>
</evidence>
<dbReference type="SMART" id="SM00460">
    <property type="entry name" value="TGc"/>
    <property type="match status" value="1"/>
</dbReference>
<dbReference type="AlphaFoldDB" id="A0A9D1L5G7"/>
<dbReference type="EMBL" id="DVMQ01000018">
    <property type="protein sequence ID" value="HIU24681.1"/>
    <property type="molecule type" value="Genomic_DNA"/>
</dbReference>
<evidence type="ECO:0000313" key="3">
    <source>
        <dbReference type="Proteomes" id="UP000824078"/>
    </source>
</evidence>
<name>A0A9D1L5G7_9ACTN</name>
<dbReference type="Gene3D" id="3.10.620.30">
    <property type="match status" value="1"/>
</dbReference>
<reference evidence="2" key="2">
    <citation type="journal article" date="2021" name="PeerJ">
        <title>Extensive microbial diversity within the chicken gut microbiome revealed by metagenomics and culture.</title>
        <authorList>
            <person name="Gilroy R."/>
            <person name="Ravi A."/>
            <person name="Getino M."/>
            <person name="Pursley I."/>
            <person name="Horton D.L."/>
            <person name="Alikhan N.F."/>
            <person name="Baker D."/>
            <person name="Gharbi K."/>
            <person name="Hall N."/>
            <person name="Watson M."/>
            <person name="Adriaenssens E.M."/>
            <person name="Foster-Nyarko E."/>
            <person name="Jarju S."/>
            <person name="Secka A."/>
            <person name="Antonio M."/>
            <person name="Oren A."/>
            <person name="Chaudhuri R.R."/>
            <person name="La Ragione R."/>
            <person name="Hildebrand F."/>
            <person name="Pallen M.J."/>
        </authorList>
    </citation>
    <scope>NUCLEOTIDE SEQUENCE</scope>
    <source>
        <strain evidence="2">ChiHjej12B11-29160</strain>
    </source>
</reference>
<gene>
    <name evidence="2" type="ORF">IAD17_07145</name>
</gene>
<dbReference type="PANTHER" id="PTHR33490">
    <property type="entry name" value="BLR5614 PROTEIN-RELATED"/>
    <property type="match status" value="1"/>
</dbReference>
<dbReference type="InterPro" id="IPR002931">
    <property type="entry name" value="Transglutaminase-like"/>
</dbReference>
<protein>
    <submittedName>
        <fullName evidence="2">Transglutaminase family protein</fullName>
    </submittedName>
</protein>
<dbReference type="InterPro" id="IPR013589">
    <property type="entry name" value="Bac_transglu_N"/>
</dbReference>
<comment type="caution">
    <text evidence="2">The sequence shown here is derived from an EMBL/GenBank/DDBJ whole genome shotgun (WGS) entry which is preliminary data.</text>
</comment>
<dbReference type="InterPro" id="IPR038765">
    <property type="entry name" value="Papain-like_cys_pep_sf"/>
</dbReference>
<dbReference type="SUPFAM" id="SSF54001">
    <property type="entry name" value="Cysteine proteinases"/>
    <property type="match status" value="1"/>
</dbReference>
<evidence type="ECO:0000313" key="2">
    <source>
        <dbReference type="EMBL" id="HIU24681.1"/>
    </source>
</evidence>
<dbReference type="Pfam" id="PF08379">
    <property type="entry name" value="Bact_transglu_N"/>
    <property type="match status" value="1"/>
</dbReference>
<reference evidence="2" key="1">
    <citation type="submission" date="2020-10" db="EMBL/GenBank/DDBJ databases">
        <authorList>
            <person name="Gilroy R."/>
        </authorList>
    </citation>
    <scope>NUCLEOTIDE SEQUENCE</scope>
    <source>
        <strain evidence="2">ChiHjej12B11-29160</strain>
    </source>
</reference>